<reference evidence="1 2" key="1">
    <citation type="journal article" date="2012" name="BMC Genomics">
        <title>Comparative genomics of the white-rot fungi, Phanerochaete carnosa and P. chrysosporium, to elucidate the genetic basis of the distinct wood types they colonize.</title>
        <authorList>
            <person name="Suzuki H."/>
            <person name="MacDonald J."/>
            <person name="Syed K."/>
            <person name="Salamov A."/>
            <person name="Hori C."/>
            <person name="Aerts A."/>
            <person name="Henrissat B."/>
            <person name="Wiebenga A."/>
            <person name="vanKuyk P.A."/>
            <person name="Barry K."/>
            <person name="Lindquist E."/>
            <person name="LaButti K."/>
            <person name="Lapidus A."/>
            <person name="Lucas S."/>
            <person name="Coutinho P."/>
            <person name="Gong Y."/>
            <person name="Samejima M."/>
            <person name="Mahadevan R."/>
            <person name="Abou-Zaid M."/>
            <person name="de Vries R.P."/>
            <person name="Igarashi K."/>
            <person name="Yadav J.S."/>
            <person name="Grigoriev I.V."/>
            <person name="Master E.R."/>
        </authorList>
    </citation>
    <scope>NUCLEOTIDE SEQUENCE [LARGE SCALE GENOMIC DNA]</scope>
    <source>
        <strain evidence="1 2">HHB-10118-sp</strain>
    </source>
</reference>
<dbReference type="HOGENOM" id="CLU_007337_4_0_1"/>
<dbReference type="AlphaFoldDB" id="K5VFL2"/>
<evidence type="ECO:0000313" key="1">
    <source>
        <dbReference type="EMBL" id="EKM49948.1"/>
    </source>
</evidence>
<keyword evidence="2" id="KW-1185">Reference proteome</keyword>
<dbReference type="OrthoDB" id="2801846at2759"/>
<proteinExistence type="predicted"/>
<dbReference type="Pfam" id="PF02992">
    <property type="entry name" value="Transposase_21"/>
    <property type="match status" value="1"/>
</dbReference>
<gene>
    <name evidence="1" type="ORF">PHACADRAFT_200802</name>
</gene>
<dbReference type="InterPro" id="IPR004242">
    <property type="entry name" value="Transposase_21"/>
</dbReference>
<sequence length="281" mass="31743">MLSLDGAQLYRNKQSDCWMYIWILLDRSPDSCYKKCHVLIEGVIPGSNKPKNVDSFLFPGFQHIVALMREGLKIWDATTNHLFLSTLFIAYLAADGPGMQFINGLVGHSRRFGCQLYCPMRGRHKSGAGHYYPVSLKPGGEYNVNGSMHDNVNLRTFIGPRSQDEAAKQYHKNLRYVQESTSISMYKDQRLATGIAKPSTVSTFPPNCTFEIPNCFSANIIHPAALNLTNLFTHLWRGTLTCEALDQKALWDWAIFCNLEAWRTHDQLVADATPYLPGSFD</sequence>
<dbReference type="Proteomes" id="UP000008370">
    <property type="component" value="Unassembled WGS sequence"/>
</dbReference>
<organism evidence="1 2">
    <name type="scientific">Phanerochaete carnosa (strain HHB-10118-sp)</name>
    <name type="common">White-rot fungus</name>
    <name type="synonym">Peniophora carnosa</name>
    <dbReference type="NCBI Taxonomy" id="650164"/>
    <lineage>
        <taxon>Eukaryota</taxon>
        <taxon>Fungi</taxon>
        <taxon>Dikarya</taxon>
        <taxon>Basidiomycota</taxon>
        <taxon>Agaricomycotina</taxon>
        <taxon>Agaricomycetes</taxon>
        <taxon>Polyporales</taxon>
        <taxon>Phanerochaetaceae</taxon>
        <taxon>Phanerochaete</taxon>
    </lineage>
</organism>
<dbReference type="EMBL" id="JH930479">
    <property type="protein sequence ID" value="EKM49948.1"/>
    <property type="molecule type" value="Genomic_DNA"/>
</dbReference>
<protein>
    <submittedName>
        <fullName evidence="1">Uncharacterized protein</fullName>
    </submittedName>
</protein>
<dbReference type="STRING" id="650164.K5VFL2"/>
<accession>K5VFL2</accession>
<dbReference type="GeneID" id="18911536"/>
<name>K5VFL2_PHACS</name>
<dbReference type="InParanoid" id="K5VFL2"/>
<dbReference type="RefSeq" id="XP_007401146.1">
    <property type="nucleotide sequence ID" value="XM_007401084.1"/>
</dbReference>
<dbReference type="KEGG" id="pco:PHACADRAFT_200802"/>
<evidence type="ECO:0000313" key="2">
    <source>
        <dbReference type="Proteomes" id="UP000008370"/>
    </source>
</evidence>